<dbReference type="GeneID" id="74306285"/>
<evidence type="ECO:0000313" key="1">
    <source>
        <dbReference type="EMBL" id="UUX92790.1"/>
    </source>
</evidence>
<organism evidence="1 2">
    <name type="scientific">Methanoplanus endosymbiosus</name>
    <dbReference type="NCBI Taxonomy" id="33865"/>
    <lineage>
        <taxon>Archaea</taxon>
        <taxon>Methanobacteriati</taxon>
        <taxon>Methanobacteriota</taxon>
        <taxon>Stenosarchaea group</taxon>
        <taxon>Methanomicrobia</taxon>
        <taxon>Methanomicrobiales</taxon>
        <taxon>Methanomicrobiaceae</taxon>
        <taxon>Methanoplanus</taxon>
    </lineage>
</organism>
<dbReference type="EMBL" id="CP096115">
    <property type="protein sequence ID" value="UUX92790.1"/>
    <property type="molecule type" value="Genomic_DNA"/>
</dbReference>
<dbReference type="KEGG" id="mend:L6E24_01280"/>
<reference evidence="1" key="1">
    <citation type="submission" date="2022-04" db="EMBL/GenBank/DDBJ databases">
        <title>Complete genome of Methanoplanus endosymbiosus DSM 3599.</title>
        <authorList>
            <person name="Chen S.-C."/>
            <person name="You Y.-T."/>
            <person name="Zhou Y.-Z."/>
            <person name="Lai M.-C."/>
        </authorList>
    </citation>
    <scope>NUCLEOTIDE SEQUENCE</scope>
    <source>
        <strain evidence="1">DSM 3599</strain>
    </source>
</reference>
<accession>A0A9E7TKM7</accession>
<protein>
    <submittedName>
        <fullName evidence="1">Uncharacterized protein</fullName>
    </submittedName>
</protein>
<proteinExistence type="predicted"/>
<dbReference type="AlphaFoldDB" id="A0A9E7TKM7"/>
<name>A0A9E7TKM7_9EURY</name>
<gene>
    <name evidence="1" type="ORF">L6E24_01280</name>
</gene>
<dbReference type="Proteomes" id="UP001060368">
    <property type="component" value="Chromosome"/>
</dbReference>
<sequence>MGNKMEITQELEKILKNSEYVGEYSYNNMLRYIYDNNLSAIILSENDETGLLLISESGEIEGAVFIDKLGILYGDKALYKLDKSLNFRVFVIGEKLASSVISRSRIYKNSILNEHMDESAVPHMGNFGIKTSKVVIYVNLNDNPAEGAKVIMKKKGRASYSHAITPSSGMAAFVIPRGDYICTVMIKDHTDFKTKLSISGPDEYFRIEL</sequence>
<keyword evidence="2" id="KW-1185">Reference proteome</keyword>
<evidence type="ECO:0000313" key="2">
    <source>
        <dbReference type="Proteomes" id="UP001060368"/>
    </source>
</evidence>
<dbReference type="RefSeq" id="WP_257742934.1">
    <property type="nucleotide sequence ID" value="NZ_CP096115.1"/>
</dbReference>